<gene>
    <name evidence="3" type="ORF">QE152_g31984</name>
</gene>
<evidence type="ECO:0000256" key="1">
    <source>
        <dbReference type="SAM" id="SignalP"/>
    </source>
</evidence>
<name>A0AAW1J0G2_POPJA</name>
<keyword evidence="1" id="KW-0732">Signal</keyword>
<evidence type="ECO:0000313" key="4">
    <source>
        <dbReference type="Proteomes" id="UP001458880"/>
    </source>
</evidence>
<dbReference type="GO" id="GO:0004867">
    <property type="term" value="F:serine-type endopeptidase inhibitor activity"/>
    <property type="evidence" value="ECO:0007669"/>
    <property type="project" value="UniProtKB-KW"/>
</dbReference>
<dbReference type="Pfam" id="PF00050">
    <property type="entry name" value="Kazal_1"/>
    <property type="match status" value="1"/>
</dbReference>
<dbReference type="CDD" id="cd00104">
    <property type="entry name" value="KAZAL_FS"/>
    <property type="match status" value="1"/>
</dbReference>
<keyword evidence="4" id="KW-1185">Reference proteome</keyword>
<feature type="signal peptide" evidence="1">
    <location>
        <begin position="1"/>
        <end position="20"/>
    </location>
</feature>
<dbReference type="SMART" id="SM00280">
    <property type="entry name" value="KAZAL"/>
    <property type="match status" value="1"/>
</dbReference>
<evidence type="ECO:0000313" key="3">
    <source>
        <dbReference type="EMBL" id="KAK9696340.1"/>
    </source>
</evidence>
<evidence type="ECO:0000259" key="2">
    <source>
        <dbReference type="PROSITE" id="PS51465"/>
    </source>
</evidence>
<dbReference type="EMBL" id="JASPKY010000454">
    <property type="protein sequence ID" value="KAK9696340.1"/>
    <property type="molecule type" value="Genomic_DNA"/>
</dbReference>
<dbReference type="PROSITE" id="PS51465">
    <property type="entry name" value="KAZAL_2"/>
    <property type="match status" value="1"/>
</dbReference>
<keyword evidence="3" id="KW-0722">Serine protease inhibitor</keyword>
<accession>A0AAW1J0G2</accession>
<dbReference type="Proteomes" id="UP001458880">
    <property type="component" value="Unassembled WGS sequence"/>
</dbReference>
<feature type="chain" id="PRO_5043990819" evidence="1">
    <location>
        <begin position="21"/>
        <end position="75"/>
    </location>
</feature>
<reference evidence="3 4" key="1">
    <citation type="journal article" date="2024" name="BMC Genomics">
        <title>De novo assembly and annotation of Popillia japonica's genome with initial clues to its potential as an invasive pest.</title>
        <authorList>
            <person name="Cucini C."/>
            <person name="Boschi S."/>
            <person name="Funari R."/>
            <person name="Cardaioli E."/>
            <person name="Iannotti N."/>
            <person name="Marturano G."/>
            <person name="Paoli F."/>
            <person name="Bruttini M."/>
            <person name="Carapelli A."/>
            <person name="Frati F."/>
            <person name="Nardi F."/>
        </authorList>
    </citation>
    <scope>NUCLEOTIDE SEQUENCE [LARGE SCALE GENOMIC DNA]</scope>
    <source>
        <strain evidence="3">DMR45628</strain>
    </source>
</reference>
<feature type="domain" description="Kazal-like" evidence="2">
    <location>
        <begin position="20"/>
        <end position="75"/>
    </location>
</feature>
<dbReference type="SUPFAM" id="SSF100895">
    <property type="entry name" value="Kazal-type serine protease inhibitors"/>
    <property type="match status" value="1"/>
</dbReference>
<dbReference type="AlphaFoldDB" id="A0AAW1J0G2"/>
<comment type="caution">
    <text evidence="3">The sequence shown here is derived from an EMBL/GenBank/DDBJ whole genome shotgun (WGS) entry which is preliminary data.</text>
</comment>
<proteinExistence type="predicted"/>
<dbReference type="Gene3D" id="3.30.60.30">
    <property type="match status" value="1"/>
</dbReference>
<dbReference type="InterPro" id="IPR002350">
    <property type="entry name" value="Kazal_dom"/>
</dbReference>
<organism evidence="3 4">
    <name type="scientific">Popillia japonica</name>
    <name type="common">Japanese beetle</name>
    <dbReference type="NCBI Taxonomy" id="7064"/>
    <lineage>
        <taxon>Eukaryota</taxon>
        <taxon>Metazoa</taxon>
        <taxon>Ecdysozoa</taxon>
        <taxon>Arthropoda</taxon>
        <taxon>Hexapoda</taxon>
        <taxon>Insecta</taxon>
        <taxon>Pterygota</taxon>
        <taxon>Neoptera</taxon>
        <taxon>Endopterygota</taxon>
        <taxon>Coleoptera</taxon>
        <taxon>Polyphaga</taxon>
        <taxon>Scarabaeiformia</taxon>
        <taxon>Scarabaeidae</taxon>
        <taxon>Rutelinae</taxon>
        <taxon>Popillia</taxon>
    </lineage>
</organism>
<keyword evidence="3" id="KW-0646">Protease inhibitor</keyword>
<sequence length="75" mass="8498">MKNIGILFFVLAIVLCTTNAHLAHHCPKICTLEYNPICGEDSNGNRQTYGNRCDFDSTICQHPRRGIRFIKQGEC</sequence>
<dbReference type="InterPro" id="IPR036058">
    <property type="entry name" value="Kazal_dom_sf"/>
</dbReference>
<protein>
    <submittedName>
        <fullName evidence="3">Kazal-type serine protease inhibitor domain</fullName>
    </submittedName>
</protein>